<keyword evidence="2" id="KW-1185">Reference proteome</keyword>
<gene>
    <name evidence="1" type="ORF">PUN28_001911</name>
</gene>
<sequence>MIINIIRTNYISKRDKNLFRECTSYTNKYNNTLCFPFCNIKILDYIYVCIYIYIKEKKMHEVMIFASKNELTRVVKTINSTLSNYTQ</sequence>
<evidence type="ECO:0000313" key="2">
    <source>
        <dbReference type="Proteomes" id="UP001430953"/>
    </source>
</evidence>
<name>A0AAW2GRT3_9HYME</name>
<organism evidence="1 2">
    <name type="scientific">Cardiocondyla obscurior</name>
    <dbReference type="NCBI Taxonomy" id="286306"/>
    <lineage>
        <taxon>Eukaryota</taxon>
        <taxon>Metazoa</taxon>
        <taxon>Ecdysozoa</taxon>
        <taxon>Arthropoda</taxon>
        <taxon>Hexapoda</taxon>
        <taxon>Insecta</taxon>
        <taxon>Pterygota</taxon>
        <taxon>Neoptera</taxon>
        <taxon>Endopterygota</taxon>
        <taxon>Hymenoptera</taxon>
        <taxon>Apocrita</taxon>
        <taxon>Aculeata</taxon>
        <taxon>Formicoidea</taxon>
        <taxon>Formicidae</taxon>
        <taxon>Myrmicinae</taxon>
        <taxon>Cardiocondyla</taxon>
    </lineage>
</organism>
<evidence type="ECO:0000313" key="1">
    <source>
        <dbReference type="EMBL" id="KAL0129966.1"/>
    </source>
</evidence>
<protein>
    <submittedName>
        <fullName evidence="1">Uncharacterized protein</fullName>
    </submittedName>
</protein>
<dbReference type="EMBL" id="JADYXP020000002">
    <property type="protein sequence ID" value="KAL0129966.1"/>
    <property type="molecule type" value="Genomic_DNA"/>
</dbReference>
<comment type="caution">
    <text evidence="1">The sequence shown here is derived from an EMBL/GenBank/DDBJ whole genome shotgun (WGS) entry which is preliminary data.</text>
</comment>
<accession>A0AAW2GRT3</accession>
<dbReference type="AlphaFoldDB" id="A0AAW2GRT3"/>
<reference evidence="1 2" key="1">
    <citation type="submission" date="2023-03" db="EMBL/GenBank/DDBJ databases">
        <title>High recombination rates correlate with genetic variation in Cardiocondyla obscurior ants.</title>
        <authorList>
            <person name="Errbii M."/>
        </authorList>
    </citation>
    <scope>NUCLEOTIDE SEQUENCE [LARGE SCALE GENOMIC DNA]</scope>
    <source>
        <strain evidence="1">Alpha-2009</strain>
        <tissue evidence="1">Whole body</tissue>
    </source>
</reference>
<dbReference type="Proteomes" id="UP001430953">
    <property type="component" value="Unassembled WGS sequence"/>
</dbReference>
<proteinExistence type="predicted"/>